<dbReference type="InterPro" id="IPR001584">
    <property type="entry name" value="Integrase_cat-core"/>
</dbReference>
<dbReference type="InterPro" id="IPR050900">
    <property type="entry name" value="Transposase_IS3/IS150/IS904"/>
</dbReference>
<gene>
    <name evidence="3" type="ORF">JFL43_22135</name>
</gene>
<evidence type="ECO:0000259" key="2">
    <source>
        <dbReference type="PROSITE" id="PS50994"/>
    </source>
</evidence>
<dbReference type="PROSITE" id="PS50994">
    <property type="entry name" value="INTEGRASE"/>
    <property type="match status" value="1"/>
</dbReference>
<accession>A0ABS1HED5</accession>
<name>A0ABS1HED5_9BACL</name>
<dbReference type="Proteomes" id="UP000618943">
    <property type="component" value="Unassembled WGS sequence"/>
</dbReference>
<keyword evidence="4" id="KW-1185">Reference proteome</keyword>
<dbReference type="PANTHER" id="PTHR46889:SF7">
    <property type="entry name" value="TRANSPOSASE FOR INSERTION SEQUENCE ELEMENT IS904"/>
    <property type="match status" value="1"/>
</dbReference>
<dbReference type="NCBIfam" id="NF033516">
    <property type="entry name" value="transpos_IS3"/>
    <property type="match status" value="1"/>
</dbReference>
<dbReference type="Gene3D" id="3.30.420.10">
    <property type="entry name" value="Ribonuclease H-like superfamily/Ribonuclease H"/>
    <property type="match status" value="1"/>
</dbReference>
<dbReference type="InterPro" id="IPR036397">
    <property type="entry name" value="RNaseH_sf"/>
</dbReference>
<protein>
    <submittedName>
        <fullName evidence="3">IS3 family transposase</fullName>
    </submittedName>
</protein>
<organism evidence="3 4">
    <name type="scientific">Viridibacillus soli</name>
    <dbReference type="NCBI Taxonomy" id="2798301"/>
    <lineage>
        <taxon>Bacteria</taxon>
        <taxon>Bacillati</taxon>
        <taxon>Bacillota</taxon>
        <taxon>Bacilli</taxon>
        <taxon>Bacillales</taxon>
        <taxon>Caryophanaceae</taxon>
        <taxon>Viridibacillus</taxon>
    </lineage>
</organism>
<evidence type="ECO:0000256" key="1">
    <source>
        <dbReference type="ARBA" id="ARBA00002286"/>
    </source>
</evidence>
<sequence length="264" mass="30385">MQKVRIINLFIKSRTAIIANEELLARIRVIHKESDGRYGAPKIFAILKQEGYTGSIDRVQRIMKKAGIRSNITKKYRPTSSQKPVEERENLLAQDFTTETINEKWVADITYIHTLRDGWCYLASVLDLHTKKIVGYKFGRKMTVDLILDALDNAVQAQKPAPGLIVHTDLGSQYTSVDAQEQLKKYEMIPSFSRKGCPYDNACIESFHATLKKEEVYRTRYDCFETARVALFKYIEGWYNRKRIHGSIGYLTPDAYEKMCRAAA</sequence>
<dbReference type="InterPro" id="IPR025948">
    <property type="entry name" value="HTH-like_dom"/>
</dbReference>
<dbReference type="InterPro" id="IPR048020">
    <property type="entry name" value="Transpos_IS3"/>
</dbReference>
<comment type="function">
    <text evidence="1">Involved in the transposition of the insertion sequence.</text>
</comment>
<dbReference type="Pfam" id="PF13276">
    <property type="entry name" value="HTH_21"/>
    <property type="match status" value="1"/>
</dbReference>
<evidence type="ECO:0000313" key="4">
    <source>
        <dbReference type="Proteomes" id="UP000618943"/>
    </source>
</evidence>
<evidence type="ECO:0000313" key="3">
    <source>
        <dbReference type="EMBL" id="MBK3497457.1"/>
    </source>
</evidence>
<dbReference type="InterPro" id="IPR012337">
    <property type="entry name" value="RNaseH-like_sf"/>
</dbReference>
<dbReference type="EMBL" id="JAEOAH010000093">
    <property type="protein sequence ID" value="MBK3497457.1"/>
    <property type="molecule type" value="Genomic_DNA"/>
</dbReference>
<comment type="caution">
    <text evidence="3">The sequence shown here is derived from an EMBL/GenBank/DDBJ whole genome shotgun (WGS) entry which is preliminary data.</text>
</comment>
<feature type="domain" description="Integrase catalytic" evidence="2">
    <location>
        <begin position="80"/>
        <end position="261"/>
    </location>
</feature>
<dbReference type="SUPFAM" id="SSF53098">
    <property type="entry name" value="Ribonuclease H-like"/>
    <property type="match status" value="1"/>
</dbReference>
<reference evidence="3 4" key="1">
    <citation type="submission" date="2020-12" db="EMBL/GenBank/DDBJ databases">
        <title>YIM B01967 draft genome.</title>
        <authorList>
            <person name="Yan X."/>
        </authorList>
    </citation>
    <scope>NUCLEOTIDE SEQUENCE [LARGE SCALE GENOMIC DNA]</scope>
    <source>
        <strain evidence="3 4">YIM B01967</strain>
    </source>
</reference>
<proteinExistence type="predicted"/>
<dbReference type="Pfam" id="PF13333">
    <property type="entry name" value="rve_2"/>
    <property type="match status" value="1"/>
</dbReference>
<dbReference type="PANTHER" id="PTHR46889">
    <property type="entry name" value="TRANSPOSASE INSF FOR INSERTION SEQUENCE IS3B-RELATED"/>
    <property type="match status" value="1"/>
</dbReference>
<dbReference type="Pfam" id="PF00665">
    <property type="entry name" value="rve"/>
    <property type="match status" value="1"/>
</dbReference>